<sequence length="591" mass="65303">MTALQLNQKLILPYVQNKYGDHDLQRFGVWERPGYSDASPNSYWVIFLHGGAWRDPRNTFKDFIPAVEFLHSSSDPNLAFVRGFISIDHRLSPHPEFPQDPETTPARSFRAAKHAKHLHDVYSGLSMAQKLYSFGNNYIFIGHSSGATIGYQLLMGGSLTPSNELPQIIHLPAAVVAIYGIYNLVGLNARYDGQYSSFLTGAFGPDQDVWKQVSPSRFKGDLTAAFHGAASSHNSFYTILADSADDKLLDSAEVETMRVKLVNDAEILPPQISIPLLEVSSHLSLPPVLTAAAANLWHYSSSTPSLLSSVEPLISFTRTTTESWFLAVGVVVESHGGAVTRNIFSAMKAESAGNFDGIVDCLEQLVNQLDDISSILARLPEKCDPSIFYHDVRPFYAGTKNMADAGLPRGVFFDMADGRGEWRQLRGGSNGQSSLFPLIDAFLGIRHGSASSGKKPGQVAEDNYHAEILNYMPREHRELLQDFTRLWDLEEIMRAVPDKATVQDLRTAHMAATTALARFRSKHIQIVSRYIILPSRKSAPETGAREARNLATMYRGKPRAAQIGTSGTDLIPFLKQARQQTLLASTKHSQN</sequence>
<accession>A0ACC1QSJ6</accession>
<evidence type="ECO:0000313" key="1">
    <source>
        <dbReference type="EMBL" id="KAJ3488169.1"/>
    </source>
</evidence>
<comment type="caution">
    <text evidence="1">The sequence shown here is derived from an EMBL/GenBank/DDBJ whole genome shotgun (WGS) entry which is preliminary data.</text>
</comment>
<protein>
    <submittedName>
        <fullName evidence="1">Uncharacterized protein</fullName>
    </submittedName>
</protein>
<dbReference type="EMBL" id="JANAKD010000801">
    <property type="protein sequence ID" value="KAJ3488169.1"/>
    <property type="molecule type" value="Genomic_DNA"/>
</dbReference>
<gene>
    <name evidence="1" type="ORF">NLG97_g6246</name>
</gene>
<dbReference type="Proteomes" id="UP001148737">
    <property type="component" value="Unassembled WGS sequence"/>
</dbReference>
<evidence type="ECO:0000313" key="2">
    <source>
        <dbReference type="Proteomes" id="UP001148737"/>
    </source>
</evidence>
<organism evidence="1 2">
    <name type="scientific">Lecanicillium saksenae</name>
    <dbReference type="NCBI Taxonomy" id="468837"/>
    <lineage>
        <taxon>Eukaryota</taxon>
        <taxon>Fungi</taxon>
        <taxon>Dikarya</taxon>
        <taxon>Ascomycota</taxon>
        <taxon>Pezizomycotina</taxon>
        <taxon>Sordariomycetes</taxon>
        <taxon>Hypocreomycetidae</taxon>
        <taxon>Hypocreales</taxon>
        <taxon>Cordycipitaceae</taxon>
        <taxon>Lecanicillium</taxon>
    </lineage>
</organism>
<reference evidence="1" key="1">
    <citation type="submission" date="2022-07" db="EMBL/GenBank/DDBJ databases">
        <title>Genome Sequence of Lecanicillium saksenae.</title>
        <authorList>
            <person name="Buettner E."/>
        </authorList>
    </citation>
    <scope>NUCLEOTIDE SEQUENCE</scope>
    <source>
        <strain evidence="1">VT-O1</strain>
    </source>
</reference>
<name>A0ACC1QSJ6_9HYPO</name>
<keyword evidence="2" id="KW-1185">Reference proteome</keyword>
<proteinExistence type="predicted"/>